<dbReference type="SUPFAM" id="SSF53706">
    <property type="entry name" value="Formate dehydrogenase/DMSO reductase, domains 1-3"/>
    <property type="match status" value="1"/>
</dbReference>
<dbReference type="Proteomes" id="UP000070284">
    <property type="component" value="Unassembled WGS sequence"/>
</dbReference>
<sequence>MKEETKKITCIICPTGCEIRVRTKCDEIVEVSGNACPEGKKYATQEVKSPKRVLMSVVKCKNCDIPTVSVKTRDPVGENKIEEVMTEISEIEIEAPVKIGDVIRQDIGKTGTDLVATRNASKTRN</sequence>
<dbReference type="EMBL" id="LHXO01000035">
    <property type="protein sequence ID" value="KXA94871.1"/>
    <property type="molecule type" value="Genomic_DNA"/>
</dbReference>
<dbReference type="InterPro" id="IPR012460">
    <property type="entry name" value="DUF1667"/>
</dbReference>
<reference evidence="1 2" key="1">
    <citation type="journal article" date="2016" name="Sci. Rep.">
        <title>Metabolic traits of an uncultured archaeal lineage -MSBL1- from brine pools of the Red Sea.</title>
        <authorList>
            <person name="Mwirichia R."/>
            <person name="Alam I."/>
            <person name="Rashid M."/>
            <person name="Vinu M."/>
            <person name="Ba-Alawi W."/>
            <person name="Anthony Kamau A."/>
            <person name="Kamanda Ngugi D."/>
            <person name="Goker M."/>
            <person name="Klenk H.P."/>
            <person name="Bajic V."/>
            <person name="Stingl U."/>
        </authorList>
    </citation>
    <scope>NUCLEOTIDE SEQUENCE [LARGE SCALE GENOMIC DNA]</scope>
    <source>
        <strain evidence="1">SCGC-AAA259E19</strain>
    </source>
</reference>
<keyword evidence="2" id="KW-1185">Reference proteome</keyword>
<name>A0A133UL04_9EURY</name>
<evidence type="ECO:0008006" key="3">
    <source>
        <dbReference type="Google" id="ProtNLM"/>
    </source>
</evidence>
<dbReference type="AlphaFoldDB" id="A0A133UL04"/>
<dbReference type="Gene3D" id="3.10.530.10">
    <property type="entry name" value="CPE0013-like"/>
    <property type="match status" value="1"/>
</dbReference>
<gene>
    <name evidence="1" type="ORF">AKJ65_03175</name>
</gene>
<dbReference type="PANTHER" id="PTHR39450">
    <property type="entry name" value="MOLYBDOPTERIN OXIDOREDUCTASE, 4FE-4S CLUSTER-BINDING SUBUNIT"/>
    <property type="match status" value="1"/>
</dbReference>
<accession>A0A133UL04</accession>
<organism evidence="1 2">
    <name type="scientific">candidate division MSBL1 archaeon SCGC-AAA259E19</name>
    <dbReference type="NCBI Taxonomy" id="1698264"/>
    <lineage>
        <taxon>Archaea</taxon>
        <taxon>Methanobacteriati</taxon>
        <taxon>Methanobacteriota</taxon>
        <taxon>candidate division MSBL1</taxon>
    </lineage>
</organism>
<evidence type="ECO:0000313" key="1">
    <source>
        <dbReference type="EMBL" id="KXA94871.1"/>
    </source>
</evidence>
<comment type="caution">
    <text evidence="1">The sequence shown here is derived from an EMBL/GenBank/DDBJ whole genome shotgun (WGS) entry which is preliminary data.</text>
</comment>
<proteinExistence type="predicted"/>
<dbReference type="Pfam" id="PF07892">
    <property type="entry name" value="DUF1667"/>
    <property type="match status" value="1"/>
</dbReference>
<dbReference type="PANTHER" id="PTHR39450:SF1">
    <property type="entry name" value="DUF1667 DOMAIN-CONTAINING PROTEIN"/>
    <property type="match status" value="1"/>
</dbReference>
<dbReference type="SUPFAM" id="SSF160148">
    <property type="entry name" value="CPE0013-like"/>
    <property type="match status" value="1"/>
</dbReference>
<evidence type="ECO:0000313" key="2">
    <source>
        <dbReference type="Proteomes" id="UP000070284"/>
    </source>
</evidence>
<protein>
    <recommendedName>
        <fullName evidence="3">Molybdopterin oxidoreductase</fullName>
    </recommendedName>
</protein>
<dbReference type="InterPro" id="IPR036593">
    <property type="entry name" value="CPE0013-like_sf"/>
</dbReference>